<feature type="region of interest" description="Disordered" evidence="1">
    <location>
        <begin position="100"/>
        <end position="133"/>
    </location>
</feature>
<proteinExistence type="predicted"/>
<keyword evidence="3" id="KW-1185">Reference proteome</keyword>
<feature type="region of interest" description="Disordered" evidence="1">
    <location>
        <begin position="38"/>
        <end position="64"/>
    </location>
</feature>
<evidence type="ECO:0000313" key="4">
    <source>
        <dbReference type="WBParaSite" id="PSAMB.scaffold5420size11737.g26597.t1"/>
    </source>
</evidence>
<evidence type="ECO:0000313" key="3">
    <source>
        <dbReference type="Proteomes" id="UP000887566"/>
    </source>
</evidence>
<dbReference type="WBParaSite" id="PSAMB.scaffold5420size11737.g26597.t1">
    <property type="protein sequence ID" value="PSAMB.scaffold5420size11737.g26597.t1"/>
    <property type="gene ID" value="PSAMB.scaffold5420size11737.g26597"/>
</dbReference>
<evidence type="ECO:0000256" key="2">
    <source>
        <dbReference type="SAM" id="Phobius"/>
    </source>
</evidence>
<feature type="compositionally biased region" description="Basic residues" evidence="1">
    <location>
        <begin position="1"/>
        <end position="16"/>
    </location>
</feature>
<name>A0A914WZH6_9BILA</name>
<feature type="region of interest" description="Disordered" evidence="1">
    <location>
        <begin position="1"/>
        <end position="25"/>
    </location>
</feature>
<sequence>MWRSRRRLASHQRRRPPLSGGLLNRPLKQPLAIRRQLSRHCAGRPPLPGNDPPQQSTADVRRSRRSHALPPILLVLIVFCTVAPLRIYPIPLFTDSLVSSRKKARIPVEHTRSPRRSSNIQTQREKGRRSLSD</sequence>
<feature type="transmembrane region" description="Helical" evidence="2">
    <location>
        <begin position="68"/>
        <end position="88"/>
    </location>
</feature>
<reference evidence="4" key="1">
    <citation type="submission" date="2022-11" db="UniProtKB">
        <authorList>
            <consortium name="WormBaseParasite"/>
        </authorList>
    </citation>
    <scope>IDENTIFICATION</scope>
</reference>
<accession>A0A914WZH6</accession>
<keyword evidence="2" id="KW-1133">Transmembrane helix</keyword>
<feature type="compositionally biased region" description="Basic and acidic residues" evidence="1">
    <location>
        <begin position="123"/>
        <end position="133"/>
    </location>
</feature>
<dbReference type="AlphaFoldDB" id="A0A914WZH6"/>
<evidence type="ECO:0000256" key="1">
    <source>
        <dbReference type="SAM" id="MobiDB-lite"/>
    </source>
</evidence>
<dbReference type="Proteomes" id="UP000887566">
    <property type="component" value="Unplaced"/>
</dbReference>
<keyword evidence="2" id="KW-0812">Transmembrane</keyword>
<keyword evidence="2" id="KW-0472">Membrane</keyword>
<organism evidence="3 4">
    <name type="scientific">Plectus sambesii</name>
    <dbReference type="NCBI Taxonomy" id="2011161"/>
    <lineage>
        <taxon>Eukaryota</taxon>
        <taxon>Metazoa</taxon>
        <taxon>Ecdysozoa</taxon>
        <taxon>Nematoda</taxon>
        <taxon>Chromadorea</taxon>
        <taxon>Plectida</taxon>
        <taxon>Plectina</taxon>
        <taxon>Plectoidea</taxon>
        <taxon>Plectidae</taxon>
        <taxon>Plectus</taxon>
    </lineage>
</organism>
<protein>
    <submittedName>
        <fullName evidence="4">Uncharacterized protein</fullName>
    </submittedName>
</protein>